<dbReference type="RefSeq" id="WP_167123991.1">
    <property type="nucleotide sequence ID" value="NZ_VRYY01000136.1"/>
</dbReference>
<proteinExistence type="predicted"/>
<dbReference type="InterPro" id="IPR011663">
    <property type="entry name" value="UTRA"/>
</dbReference>
<dbReference type="PROSITE" id="PS50949">
    <property type="entry name" value="HTH_GNTR"/>
    <property type="match status" value="1"/>
</dbReference>
<sequence length="243" mass="26757">MHMPVKPAFNPLYQQVKESLLRRIAAGEWAPGSFLPSEPVLAEEYGVSHGTLRKALNELTAERRVVRYQGKGTAVATFDADEALFRFFRIVSCEDRRTLPISEVLGAAPGKADAEEAAALDIALGAPVLRIERVRSLDGVPLLNERITLSCARMPGIEAIPVGSLPNTLYDFFQKRFNVTIAKADESITAVAADKVDAERLGVPVGHPLLAIRRVAMDIEENPVELRHTRCVTANFHYRTKLS</sequence>
<dbReference type="CDD" id="cd07377">
    <property type="entry name" value="WHTH_GntR"/>
    <property type="match status" value="1"/>
</dbReference>
<dbReference type="SUPFAM" id="SSF64288">
    <property type="entry name" value="Chorismate lyase-like"/>
    <property type="match status" value="1"/>
</dbReference>
<dbReference type="InterPro" id="IPR028978">
    <property type="entry name" value="Chorismate_lyase_/UTRA_dom_sf"/>
</dbReference>
<protein>
    <submittedName>
        <fullName evidence="5">GntR family transcriptional regulator</fullName>
    </submittedName>
</protein>
<keyword evidence="1" id="KW-0805">Transcription regulation</keyword>
<dbReference type="PANTHER" id="PTHR44846:SF1">
    <property type="entry name" value="MANNOSYL-D-GLYCERATE TRANSPORT_METABOLISM SYSTEM REPRESSOR MNGR-RELATED"/>
    <property type="match status" value="1"/>
</dbReference>
<dbReference type="EMBL" id="VRYY01000136">
    <property type="protein sequence ID" value="MBG3876608.1"/>
    <property type="molecule type" value="Genomic_DNA"/>
</dbReference>
<dbReference type="PANTHER" id="PTHR44846">
    <property type="entry name" value="MANNOSYL-D-GLYCERATE TRANSPORT/METABOLISM SYSTEM REPRESSOR MNGR-RELATED"/>
    <property type="match status" value="1"/>
</dbReference>
<comment type="caution">
    <text evidence="5">The sequence shown here is derived from an EMBL/GenBank/DDBJ whole genome shotgun (WGS) entry which is preliminary data.</text>
</comment>
<dbReference type="Gene3D" id="3.40.1410.10">
    <property type="entry name" value="Chorismate lyase-like"/>
    <property type="match status" value="1"/>
</dbReference>
<name>A0ABS0J2E1_9BACT</name>
<gene>
    <name evidence="5" type="ORF">FVW20_06105</name>
</gene>
<dbReference type="SMART" id="SM00866">
    <property type="entry name" value="UTRA"/>
    <property type="match status" value="1"/>
</dbReference>
<dbReference type="Gene3D" id="1.10.10.10">
    <property type="entry name" value="Winged helix-like DNA-binding domain superfamily/Winged helix DNA-binding domain"/>
    <property type="match status" value="1"/>
</dbReference>
<evidence type="ECO:0000313" key="6">
    <source>
        <dbReference type="Proteomes" id="UP001194469"/>
    </source>
</evidence>
<evidence type="ECO:0000256" key="3">
    <source>
        <dbReference type="ARBA" id="ARBA00023163"/>
    </source>
</evidence>
<keyword evidence="2" id="KW-0238">DNA-binding</keyword>
<organism evidence="5 6">
    <name type="scientific">Nitratidesulfovibrio oxamicus</name>
    <dbReference type="NCBI Taxonomy" id="32016"/>
    <lineage>
        <taxon>Bacteria</taxon>
        <taxon>Pseudomonadati</taxon>
        <taxon>Thermodesulfobacteriota</taxon>
        <taxon>Desulfovibrionia</taxon>
        <taxon>Desulfovibrionales</taxon>
        <taxon>Desulfovibrionaceae</taxon>
        <taxon>Nitratidesulfovibrio</taxon>
    </lineage>
</organism>
<accession>A0ABS0J2E1</accession>
<feature type="domain" description="HTH gntR-type" evidence="4">
    <location>
        <begin position="10"/>
        <end position="78"/>
    </location>
</feature>
<dbReference type="InterPro" id="IPR000524">
    <property type="entry name" value="Tscrpt_reg_HTH_GntR"/>
</dbReference>
<reference evidence="5 6" key="1">
    <citation type="submission" date="2019-08" db="EMBL/GenBank/DDBJ databases">
        <authorList>
            <person name="Luo N."/>
        </authorList>
    </citation>
    <scope>NUCLEOTIDE SEQUENCE [LARGE SCALE GENOMIC DNA]</scope>
    <source>
        <strain evidence="5 6">NCIMB 9442</strain>
    </source>
</reference>
<evidence type="ECO:0000259" key="4">
    <source>
        <dbReference type="PROSITE" id="PS50949"/>
    </source>
</evidence>
<dbReference type="InterPro" id="IPR050679">
    <property type="entry name" value="Bact_HTH_transcr_reg"/>
</dbReference>
<keyword evidence="3" id="KW-0804">Transcription</keyword>
<evidence type="ECO:0000256" key="1">
    <source>
        <dbReference type="ARBA" id="ARBA00023015"/>
    </source>
</evidence>
<dbReference type="SUPFAM" id="SSF46785">
    <property type="entry name" value="Winged helix' DNA-binding domain"/>
    <property type="match status" value="1"/>
</dbReference>
<keyword evidence="6" id="KW-1185">Reference proteome</keyword>
<dbReference type="InterPro" id="IPR036388">
    <property type="entry name" value="WH-like_DNA-bd_sf"/>
</dbReference>
<dbReference type="PRINTS" id="PR00035">
    <property type="entry name" value="HTHGNTR"/>
</dbReference>
<evidence type="ECO:0000256" key="2">
    <source>
        <dbReference type="ARBA" id="ARBA00023125"/>
    </source>
</evidence>
<dbReference type="InterPro" id="IPR036390">
    <property type="entry name" value="WH_DNA-bd_sf"/>
</dbReference>
<evidence type="ECO:0000313" key="5">
    <source>
        <dbReference type="EMBL" id="MBG3876608.1"/>
    </source>
</evidence>
<dbReference type="SMART" id="SM00345">
    <property type="entry name" value="HTH_GNTR"/>
    <property type="match status" value="1"/>
</dbReference>
<dbReference type="Proteomes" id="UP001194469">
    <property type="component" value="Unassembled WGS sequence"/>
</dbReference>
<dbReference type="Pfam" id="PF00392">
    <property type="entry name" value="GntR"/>
    <property type="match status" value="1"/>
</dbReference>
<dbReference type="Pfam" id="PF07702">
    <property type="entry name" value="UTRA"/>
    <property type="match status" value="1"/>
</dbReference>